<dbReference type="Proteomes" id="UP000054217">
    <property type="component" value="Unassembled WGS sequence"/>
</dbReference>
<dbReference type="STRING" id="870435.A0A0C3PAS1"/>
<proteinExistence type="predicted"/>
<evidence type="ECO:0000313" key="1">
    <source>
        <dbReference type="EMBL" id="KIO05021.1"/>
    </source>
</evidence>
<dbReference type="Gene3D" id="3.80.10.10">
    <property type="entry name" value="Ribonuclease Inhibitor"/>
    <property type="match status" value="1"/>
</dbReference>
<organism evidence="1 2">
    <name type="scientific">Pisolithus tinctorius Marx 270</name>
    <dbReference type="NCBI Taxonomy" id="870435"/>
    <lineage>
        <taxon>Eukaryota</taxon>
        <taxon>Fungi</taxon>
        <taxon>Dikarya</taxon>
        <taxon>Basidiomycota</taxon>
        <taxon>Agaricomycotina</taxon>
        <taxon>Agaricomycetes</taxon>
        <taxon>Agaricomycetidae</taxon>
        <taxon>Boletales</taxon>
        <taxon>Sclerodermatineae</taxon>
        <taxon>Pisolithaceae</taxon>
        <taxon>Pisolithus</taxon>
    </lineage>
</organism>
<dbReference type="InterPro" id="IPR032675">
    <property type="entry name" value="LRR_dom_sf"/>
</dbReference>
<sequence length="544" mass="62529">MHACLRVPDILHLIIGFLEDESSRNRGYSFISHKDVARLARTCKAFMDPALDALWRTQSSLSPLVMCLPSHLWMRGNRSRNAAVRWLRLGTLRRDAREKDKVVSLTMKPPPSLEDWFTLKRYSRRIQRFHFPALRLPGVCSNTLDTIFQPGLFPELFPSLRTLNFDVFNREKFYAQPISLLTPMRLPHLVHLGFTVSEHLQRQDPNEILHLPPTCAPSIRSLVINVTYGGAKQIATPVNLAMNFRGFPYLRVLTLSRDLDISSSDMHELIRLQYLWKLTVTLPNDFDIKDHTSMEPILPSLGYLDIYVDSLNQGTKLLSSTPSSELGCVKIQHHLPASQSDIYALFLEIRRIYKRFPYFDTLVVEWASWTSPITDPSFDLPQSALEPLLACRRLRVFDLISWGKLDVDDAFITQIARAWPTIETFHLRGLQRKISRATLGGLRELLRRCPQLLSLSIEVDARVLPEEEPEMETRSLQMLCITTFGVSSGHPAEKYLRILAPKAQVVELRSVRSDSDWPGPGPEMFFVNYFSYISWDRCPRRSIS</sequence>
<dbReference type="SUPFAM" id="SSF52047">
    <property type="entry name" value="RNI-like"/>
    <property type="match status" value="1"/>
</dbReference>
<dbReference type="OrthoDB" id="3543113at2759"/>
<keyword evidence="2" id="KW-1185">Reference proteome</keyword>
<evidence type="ECO:0000313" key="2">
    <source>
        <dbReference type="Proteomes" id="UP000054217"/>
    </source>
</evidence>
<dbReference type="InParanoid" id="A0A0C3PAS1"/>
<gene>
    <name evidence="1" type="ORF">M404DRAFT_532115</name>
</gene>
<dbReference type="AlphaFoldDB" id="A0A0C3PAS1"/>
<reference evidence="2" key="2">
    <citation type="submission" date="2015-01" db="EMBL/GenBank/DDBJ databases">
        <title>Evolutionary Origins and Diversification of the Mycorrhizal Mutualists.</title>
        <authorList>
            <consortium name="DOE Joint Genome Institute"/>
            <consortium name="Mycorrhizal Genomics Consortium"/>
            <person name="Kohler A."/>
            <person name="Kuo A."/>
            <person name="Nagy L.G."/>
            <person name="Floudas D."/>
            <person name="Copeland A."/>
            <person name="Barry K.W."/>
            <person name="Cichocki N."/>
            <person name="Veneault-Fourrey C."/>
            <person name="LaButti K."/>
            <person name="Lindquist E.A."/>
            <person name="Lipzen A."/>
            <person name="Lundell T."/>
            <person name="Morin E."/>
            <person name="Murat C."/>
            <person name="Riley R."/>
            <person name="Ohm R."/>
            <person name="Sun H."/>
            <person name="Tunlid A."/>
            <person name="Henrissat B."/>
            <person name="Grigoriev I.V."/>
            <person name="Hibbett D.S."/>
            <person name="Martin F."/>
        </authorList>
    </citation>
    <scope>NUCLEOTIDE SEQUENCE [LARGE SCALE GENOMIC DNA]</scope>
    <source>
        <strain evidence="2">Marx 270</strain>
    </source>
</reference>
<name>A0A0C3PAS1_PISTI</name>
<protein>
    <recommendedName>
        <fullName evidence="3">F-box domain-containing protein</fullName>
    </recommendedName>
</protein>
<evidence type="ECO:0008006" key="3">
    <source>
        <dbReference type="Google" id="ProtNLM"/>
    </source>
</evidence>
<dbReference type="EMBL" id="KN831968">
    <property type="protein sequence ID" value="KIO05021.1"/>
    <property type="molecule type" value="Genomic_DNA"/>
</dbReference>
<dbReference type="HOGENOM" id="CLU_021164_0_1_1"/>
<reference evidence="1 2" key="1">
    <citation type="submission" date="2014-04" db="EMBL/GenBank/DDBJ databases">
        <authorList>
            <consortium name="DOE Joint Genome Institute"/>
            <person name="Kuo A."/>
            <person name="Kohler A."/>
            <person name="Costa M.D."/>
            <person name="Nagy L.G."/>
            <person name="Floudas D."/>
            <person name="Copeland A."/>
            <person name="Barry K.W."/>
            <person name="Cichocki N."/>
            <person name="Veneault-Fourrey C."/>
            <person name="LaButti K."/>
            <person name="Lindquist E.A."/>
            <person name="Lipzen A."/>
            <person name="Lundell T."/>
            <person name="Morin E."/>
            <person name="Murat C."/>
            <person name="Sun H."/>
            <person name="Tunlid A."/>
            <person name="Henrissat B."/>
            <person name="Grigoriev I.V."/>
            <person name="Hibbett D.S."/>
            <person name="Martin F."/>
            <person name="Nordberg H.P."/>
            <person name="Cantor M.N."/>
            <person name="Hua S.X."/>
        </authorList>
    </citation>
    <scope>NUCLEOTIDE SEQUENCE [LARGE SCALE GENOMIC DNA]</scope>
    <source>
        <strain evidence="1 2">Marx 270</strain>
    </source>
</reference>
<accession>A0A0C3PAS1</accession>